<protein>
    <submittedName>
        <fullName evidence="1">Uncharacterized protein</fullName>
    </submittedName>
</protein>
<organism evidence="1">
    <name type="scientific">Halimeda minima</name>
    <dbReference type="NCBI Taxonomy" id="170427"/>
    <lineage>
        <taxon>Eukaryota</taxon>
        <taxon>Viridiplantae</taxon>
        <taxon>Chlorophyta</taxon>
        <taxon>core chlorophytes</taxon>
        <taxon>Ulvophyceae</taxon>
        <taxon>TCBD clade</taxon>
        <taxon>Bryopsidales</taxon>
        <taxon>Halimedineae</taxon>
        <taxon>Halimedaceae</taxon>
        <taxon>Halimedeae</taxon>
        <taxon>Halimeda</taxon>
    </lineage>
</organism>
<name>A0A386AYY6_9CHLO</name>
<gene>
    <name evidence="1" type="primary">orf149</name>
</gene>
<dbReference type="AlphaFoldDB" id="A0A386AYY6"/>
<reference evidence="1" key="1">
    <citation type="submission" date="2018-07" db="EMBL/GenBank/DDBJ databases">
        <authorList>
            <person name="Quirk P.G."/>
            <person name="Krulwich T.A."/>
        </authorList>
    </citation>
    <scope>NUCLEOTIDE SEQUENCE</scope>
</reference>
<evidence type="ECO:0000313" key="1">
    <source>
        <dbReference type="EMBL" id="AYC64658.1"/>
    </source>
</evidence>
<sequence>MVRLNYGTRTRYGSSRREPNTQKTMWRIFIQCGPSLREPQVYIKISAGRTVGTPNSCNAMTSLRGRVTRRVEAVTSTYNFPIQVTCADVLRLFYLVKGQGFIDADVFIVITAPGSRRELFFSVRNTNKTTSGAARHRQYNNQHSINTQM</sequence>
<geneLocation type="chloroplast" evidence="1"/>
<reference evidence="1" key="2">
    <citation type="journal article" date="2019" name="Mol. Phylogenet. Evol.">
        <title>Reassessment of the classification of bryopsidales (chlorophyta) based on chloroplast phylogenomic analyses.</title>
        <authorList>
            <person name="Cremen M.C."/>
            <person name="Leliaert F."/>
            <person name="West J."/>
            <person name="Lam D.W."/>
            <person name="Shimada S."/>
            <person name="Lopez-Bautista J.M."/>
            <person name="Verbruggen H."/>
        </authorList>
    </citation>
    <scope>NUCLEOTIDE SEQUENCE</scope>
</reference>
<dbReference type="EMBL" id="MH591101">
    <property type="protein sequence ID" value="AYC64658.1"/>
    <property type="molecule type" value="Genomic_DNA"/>
</dbReference>
<keyword evidence="1" id="KW-0934">Plastid</keyword>
<accession>A0A386AYY6</accession>
<proteinExistence type="predicted"/>
<keyword evidence="1" id="KW-0150">Chloroplast</keyword>